<organism evidence="1 2">
    <name type="scientific">Brachionus plicatilis</name>
    <name type="common">Marine rotifer</name>
    <name type="synonym">Brachionus muelleri</name>
    <dbReference type="NCBI Taxonomy" id="10195"/>
    <lineage>
        <taxon>Eukaryota</taxon>
        <taxon>Metazoa</taxon>
        <taxon>Spiralia</taxon>
        <taxon>Gnathifera</taxon>
        <taxon>Rotifera</taxon>
        <taxon>Eurotatoria</taxon>
        <taxon>Monogononta</taxon>
        <taxon>Pseudotrocha</taxon>
        <taxon>Ploima</taxon>
        <taxon>Brachionidae</taxon>
        <taxon>Brachionus</taxon>
    </lineage>
</organism>
<accession>A0A3M7RUK2</accession>
<dbReference type="EMBL" id="REGN01002576">
    <property type="protein sequence ID" value="RNA27251.1"/>
    <property type="molecule type" value="Genomic_DNA"/>
</dbReference>
<protein>
    <submittedName>
        <fullName evidence="1">Uncharacterized protein</fullName>
    </submittedName>
</protein>
<evidence type="ECO:0000313" key="2">
    <source>
        <dbReference type="Proteomes" id="UP000276133"/>
    </source>
</evidence>
<reference evidence="1 2" key="1">
    <citation type="journal article" date="2018" name="Sci. Rep.">
        <title>Genomic signatures of local adaptation to the degree of environmental predictability in rotifers.</title>
        <authorList>
            <person name="Franch-Gras L."/>
            <person name="Hahn C."/>
            <person name="Garcia-Roger E.M."/>
            <person name="Carmona M.J."/>
            <person name="Serra M."/>
            <person name="Gomez A."/>
        </authorList>
    </citation>
    <scope>NUCLEOTIDE SEQUENCE [LARGE SCALE GENOMIC DNA]</scope>
    <source>
        <strain evidence="1">HYR1</strain>
    </source>
</reference>
<dbReference type="AlphaFoldDB" id="A0A3M7RUK2"/>
<evidence type="ECO:0000313" key="1">
    <source>
        <dbReference type="EMBL" id="RNA27251.1"/>
    </source>
</evidence>
<sequence>MLLEPDRMSHHYCILLIYAKINSFIFMIRYSCLNNVYHGHVEVYDQMIKCSIKKIKKSQNPKDKKLNLAKIIRLKNQIIFYSFKLNIKNRFIDYLTILAHSSLN</sequence>
<proteinExistence type="predicted"/>
<name>A0A3M7RUK2_BRAPC</name>
<keyword evidence="2" id="KW-1185">Reference proteome</keyword>
<gene>
    <name evidence="1" type="ORF">BpHYR1_030261</name>
</gene>
<dbReference type="Proteomes" id="UP000276133">
    <property type="component" value="Unassembled WGS sequence"/>
</dbReference>
<comment type="caution">
    <text evidence="1">The sequence shown here is derived from an EMBL/GenBank/DDBJ whole genome shotgun (WGS) entry which is preliminary data.</text>
</comment>